<feature type="transmembrane region" description="Helical" evidence="1">
    <location>
        <begin position="31"/>
        <end position="52"/>
    </location>
</feature>
<accession>A0A843TSX7</accession>
<feature type="transmembrane region" description="Helical" evidence="1">
    <location>
        <begin position="58"/>
        <end position="80"/>
    </location>
</feature>
<feature type="non-terminal residue" evidence="2">
    <location>
        <position position="1"/>
    </location>
</feature>
<organism evidence="2 3">
    <name type="scientific">Colocasia esculenta</name>
    <name type="common">Wild taro</name>
    <name type="synonym">Arum esculentum</name>
    <dbReference type="NCBI Taxonomy" id="4460"/>
    <lineage>
        <taxon>Eukaryota</taxon>
        <taxon>Viridiplantae</taxon>
        <taxon>Streptophyta</taxon>
        <taxon>Embryophyta</taxon>
        <taxon>Tracheophyta</taxon>
        <taxon>Spermatophyta</taxon>
        <taxon>Magnoliopsida</taxon>
        <taxon>Liliopsida</taxon>
        <taxon>Araceae</taxon>
        <taxon>Aroideae</taxon>
        <taxon>Colocasieae</taxon>
        <taxon>Colocasia</taxon>
    </lineage>
</organism>
<gene>
    <name evidence="2" type="ORF">Taro_008129</name>
</gene>
<evidence type="ECO:0000313" key="2">
    <source>
        <dbReference type="EMBL" id="MQL75732.1"/>
    </source>
</evidence>
<evidence type="ECO:0008006" key="4">
    <source>
        <dbReference type="Google" id="ProtNLM"/>
    </source>
</evidence>
<sequence length="173" mass="19452">SLAAAVTCFIGLQFGHVIVHFKGRVKIVMSWSMTSLMLLLGGYIMQILGLPLSKPLYTLSYMCVTAGFSGIVLTAIYYMVDVKKFRKPTLLLQWMGMNALIVYALAACELFPAAIQGFYWRSPENNLVNLSESLLQAILHSRNWGTLVFVFLEIIFWCLVAGFLHMKGIYVKL</sequence>
<dbReference type="EMBL" id="NMUH01000263">
    <property type="protein sequence ID" value="MQL75732.1"/>
    <property type="molecule type" value="Genomic_DNA"/>
</dbReference>
<reference evidence="2" key="1">
    <citation type="submission" date="2017-07" db="EMBL/GenBank/DDBJ databases">
        <title>Taro Niue Genome Assembly and Annotation.</title>
        <authorList>
            <person name="Atibalentja N."/>
            <person name="Keating K."/>
            <person name="Fields C.J."/>
        </authorList>
    </citation>
    <scope>NUCLEOTIDE SEQUENCE</scope>
    <source>
        <strain evidence="2">Niue_2</strain>
        <tissue evidence="2">Leaf</tissue>
    </source>
</reference>
<keyword evidence="1" id="KW-1133">Transmembrane helix</keyword>
<evidence type="ECO:0000256" key="1">
    <source>
        <dbReference type="SAM" id="Phobius"/>
    </source>
</evidence>
<keyword evidence="1" id="KW-0812">Transmembrane</keyword>
<keyword evidence="1" id="KW-0472">Membrane</keyword>
<dbReference type="PANTHER" id="PTHR31061:SF23">
    <property type="entry name" value="OS05G0155700 PROTEIN"/>
    <property type="match status" value="1"/>
</dbReference>
<evidence type="ECO:0000313" key="3">
    <source>
        <dbReference type="Proteomes" id="UP000652761"/>
    </source>
</evidence>
<dbReference type="PANTHER" id="PTHR31061">
    <property type="entry name" value="LD22376P"/>
    <property type="match status" value="1"/>
</dbReference>
<feature type="transmembrane region" description="Helical" evidence="1">
    <location>
        <begin position="144"/>
        <end position="164"/>
    </location>
</feature>
<protein>
    <recommendedName>
        <fullName evidence="4">Heparan-alpha-glucosaminide N-acetyltransferase</fullName>
    </recommendedName>
</protein>
<name>A0A843TSX7_COLES</name>
<feature type="transmembrane region" description="Helical" evidence="1">
    <location>
        <begin position="100"/>
        <end position="120"/>
    </location>
</feature>
<dbReference type="AlphaFoldDB" id="A0A843TSX7"/>
<proteinExistence type="predicted"/>
<keyword evidence="3" id="KW-1185">Reference proteome</keyword>
<dbReference type="OrthoDB" id="784993at2759"/>
<comment type="caution">
    <text evidence="2">The sequence shown here is derived from an EMBL/GenBank/DDBJ whole genome shotgun (WGS) entry which is preliminary data.</text>
</comment>
<dbReference type="Proteomes" id="UP000652761">
    <property type="component" value="Unassembled WGS sequence"/>
</dbReference>